<keyword evidence="1" id="KW-0812">Transmembrane</keyword>
<keyword evidence="1" id="KW-1133">Transmembrane helix</keyword>
<dbReference type="VEuPathDB" id="FungiDB:SDRG_09735"/>
<organism evidence="2 3">
    <name type="scientific">Saprolegnia diclina (strain VS20)</name>
    <dbReference type="NCBI Taxonomy" id="1156394"/>
    <lineage>
        <taxon>Eukaryota</taxon>
        <taxon>Sar</taxon>
        <taxon>Stramenopiles</taxon>
        <taxon>Oomycota</taxon>
        <taxon>Saprolegniomycetes</taxon>
        <taxon>Saprolegniales</taxon>
        <taxon>Saprolegniaceae</taxon>
        <taxon>Saprolegnia</taxon>
    </lineage>
</organism>
<dbReference type="Proteomes" id="UP000030762">
    <property type="component" value="Unassembled WGS sequence"/>
</dbReference>
<feature type="transmembrane region" description="Helical" evidence="1">
    <location>
        <begin position="113"/>
        <end position="135"/>
    </location>
</feature>
<dbReference type="STRING" id="1156394.T0RKC0"/>
<accession>T0RKC0</accession>
<dbReference type="GeneID" id="19950462"/>
<proteinExistence type="predicted"/>
<keyword evidence="1" id="KW-0472">Membrane</keyword>
<evidence type="ECO:0000313" key="3">
    <source>
        <dbReference type="Proteomes" id="UP000030762"/>
    </source>
</evidence>
<dbReference type="AlphaFoldDB" id="T0RKC0"/>
<evidence type="ECO:0000256" key="1">
    <source>
        <dbReference type="SAM" id="Phobius"/>
    </source>
</evidence>
<feature type="transmembrane region" description="Helical" evidence="1">
    <location>
        <begin position="69"/>
        <end position="93"/>
    </location>
</feature>
<evidence type="ECO:0000313" key="2">
    <source>
        <dbReference type="EMBL" id="EQC32763.1"/>
    </source>
</evidence>
<dbReference type="InParanoid" id="T0RKC0"/>
<reference evidence="2 3" key="1">
    <citation type="submission" date="2012-04" db="EMBL/GenBank/DDBJ databases">
        <title>The Genome Sequence of Saprolegnia declina VS20.</title>
        <authorList>
            <consortium name="The Broad Institute Genome Sequencing Platform"/>
            <person name="Russ C."/>
            <person name="Nusbaum C."/>
            <person name="Tyler B."/>
            <person name="van West P."/>
            <person name="Dieguez-Uribeondo J."/>
            <person name="de Bruijn I."/>
            <person name="Tripathy S."/>
            <person name="Jiang R."/>
            <person name="Young S.K."/>
            <person name="Zeng Q."/>
            <person name="Gargeya S."/>
            <person name="Fitzgerald M."/>
            <person name="Haas B."/>
            <person name="Abouelleil A."/>
            <person name="Alvarado L."/>
            <person name="Arachchi H.M."/>
            <person name="Berlin A."/>
            <person name="Chapman S.B."/>
            <person name="Goldberg J."/>
            <person name="Griggs A."/>
            <person name="Gujja S."/>
            <person name="Hansen M."/>
            <person name="Howarth C."/>
            <person name="Imamovic A."/>
            <person name="Larimer J."/>
            <person name="McCowen C."/>
            <person name="Montmayeur A."/>
            <person name="Murphy C."/>
            <person name="Neiman D."/>
            <person name="Pearson M."/>
            <person name="Priest M."/>
            <person name="Roberts A."/>
            <person name="Saif S."/>
            <person name="Shea T."/>
            <person name="Sisk P."/>
            <person name="Sykes S."/>
            <person name="Wortman J."/>
            <person name="Nusbaum C."/>
            <person name="Birren B."/>
        </authorList>
    </citation>
    <scope>NUCLEOTIDE SEQUENCE [LARGE SCALE GENOMIC DNA]</scope>
    <source>
        <strain evidence="2 3">VS20</strain>
    </source>
</reference>
<dbReference type="EMBL" id="JH767162">
    <property type="protein sequence ID" value="EQC32763.1"/>
    <property type="molecule type" value="Genomic_DNA"/>
</dbReference>
<name>T0RKC0_SAPDV</name>
<protein>
    <submittedName>
        <fullName evidence="2">Uncharacterized protein</fullName>
    </submittedName>
</protein>
<sequence length="138" mass="14656">MITNIIDGSLHYNKKLIKADSPETRNEVAYSYFVAYGSVLIGCLCVFLLPNQKAAVAELKKNGGSQPKVAAAIFFILFAVLCTSITGNLSSMFESTRCMRLAGGAGCDEAPPSGYLAGIFVPVGLSALLIAKIAYARR</sequence>
<keyword evidence="3" id="KW-1185">Reference proteome</keyword>
<dbReference type="RefSeq" id="XP_008613907.1">
    <property type="nucleotide sequence ID" value="XM_008615685.1"/>
</dbReference>
<feature type="transmembrane region" description="Helical" evidence="1">
    <location>
        <begin position="29"/>
        <end position="49"/>
    </location>
</feature>
<dbReference type="OrthoDB" id="76714at2759"/>
<gene>
    <name evidence="2" type="ORF">SDRG_09735</name>
</gene>